<reference evidence="1" key="1">
    <citation type="submission" date="2021-01" db="EMBL/GenBank/DDBJ databases">
        <title>Adiantum capillus-veneris genome.</title>
        <authorList>
            <person name="Fang Y."/>
            <person name="Liao Q."/>
        </authorList>
    </citation>
    <scope>NUCLEOTIDE SEQUENCE</scope>
    <source>
        <strain evidence="1">H3</strain>
        <tissue evidence="1">Leaf</tissue>
    </source>
</reference>
<gene>
    <name evidence="1" type="ORF">GOP47_0016155</name>
</gene>
<keyword evidence="2" id="KW-1185">Reference proteome</keyword>
<evidence type="ECO:0000313" key="2">
    <source>
        <dbReference type="Proteomes" id="UP000886520"/>
    </source>
</evidence>
<dbReference type="EMBL" id="JABFUD020000015">
    <property type="protein sequence ID" value="KAI5069854.1"/>
    <property type="molecule type" value="Genomic_DNA"/>
</dbReference>
<dbReference type="AlphaFoldDB" id="A0A9D4ULL3"/>
<protein>
    <submittedName>
        <fullName evidence="1">Uncharacterized protein</fullName>
    </submittedName>
</protein>
<dbReference type="Proteomes" id="UP000886520">
    <property type="component" value="Chromosome 15"/>
</dbReference>
<evidence type="ECO:0000313" key="1">
    <source>
        <dbReference type="EMBL" id="KAI5069854.1"/>
    </source>
</evidence>
<organism evidence="1 2">
    <name type="scientific">Adiantum capillus-veneris</name>
    <name type="common">Maidenhair fern</name>
    <dbReference type="NCBI Taxonomy" id="13818"/>
    <lineage>
        <taxon>Eukaryota</taxon>
        <taxon>Viridiplantae</taxon>
        <taxon>Streptophyta</taxon>
        <taxon>Embryophyta</taxon>
        <taxon>Tracheophyta</taxon>
        <taxon>Polypodiopsida</taxon>
        <taxon>Polypodiidae</taxon>
        <taxon>Polypodiales</taxon>
        <taxon>Pteridineae</taxon>
        <taxon>Pteridaceae</taxon>
        <taxon>Vittarioideae</taxon>
        <taxon>Adiantum</taxon>
    </lineage>
</organism>
<feature type="non-terminal residue" evidence="1">
    <location>
        <position position="1"/>
    </location>
</feature>
<comment type="caution">
    <text evidence="1">The sequence shown here is derived from an EMBL/GenBank/DDBJ whole genome shotgun (WGS) entry which is preliminary data.</text>
</comment>
<name>A0A9D4ULL3_ADICA</name>
<accession>A0A9D4ULL3</accession>
<proteinExistence type="predicted"/>
<sequence length="133" mass="14947">DGNLAGDEVFEHVEALASHVLEYEEKVLEPCLEDLYIGLQRDQVCLAIQQAEANGRVLLFYGMVWIHVLWEVALQVFLCQWQGFFAEDYTMEGSLAGDTIDACGTNGSSGQKHAYSWQQGLWMQGDEPRAMKS</sequence>